<dbReference type="EMBL" id="JACJIA010000027">
    <property type="protein sequence ID" value="MBA8957643.1"/>
    <property type="molecule type" value="Genomic_DNA"/>
</dbReference>
<sequence>MAGGSQSSAQTALQEVVEDTERLRRRVRGDRHASSVPLLVFGGLTFIGAVLVSDPGSWDAYWLLAGPSGFLGTWLWYSRQESQTGVGRGRGSYLPLGVAVLLAVLFVPLGFVAPIPAAGLGLAVIAIRQRNGHLGLWAVMFASIGWLEGRYFISNKLDELTDSAGYAFGHLDRSGHAVFALTGLALLAGGGVALWKENRR</sequence>
<organism evidence="2 3">
    <name type="scientific">Actinomadura namibiensis</name>
    <dbReference type="NCBI Taxonomy" id="182080"/>
    <lineage>
        <taxon>Bacteria</taxon>
        <taxon>Bacillati</taxon>
        <taxon>Actinomycetota</taxon>
        <taxon>Actinomycetes</taxon>
        <taxon>Streptosporangiales</taxon>
        <taxon>Thermomonosporaceae</taxon>
        <taxon>Actinomadura</taxon>
    </lineage>
</organism>
<dbReference type="RefSeq" id="WP_182849447.1">
    <property type="nucleotide sequence ID" value="NZ_BAAALP010000086.1"/>
</dbReference>
<evidence type="ECO:0000313" key="2">
    <source>
        <dbReference type="EMBL" id="MBA8957643.1"/>
    </source>
</evidence>
<gene>
    <name evidence="2" type="ORF">HNR61_009338</name>
</gene>
<feature type="transmembrane region" description="Helical" evidence="1">
    <location>
        <begin position="134"/>
        <end position="153"/>
    </location>
</feature>
<evidence type="ECO:0000313" key="3">
    <source>
        <dbReference type="Proteomes" id="UP000572680"/>
    </source>
</evidence>
<feature type="transmembrane region" description="Helical" evidence="1">
    <location>
        <begin position="97"/>
        <end position="127"/>
    </location>
</feature>
<name>A0A7W3QSQ9_ACTNM</name>
<comment type="caution">
    <text evidence="2">The sequence shown here is derived from an EMBL/GenBank/DDBJ whole genome shotgun (WGS) entry which is preliminary data.</text>
</comment>
<feature type="transmembrane region" description="Helical" evidence="1">
    <location>
        <begin position="173"/>
        <end position="195"/>
    </location>
</feature>
<dbReference type="AlphaFoldDB" id="A0A7W3QSQ9"/>
<proteinExistence type="predicted"/>
<keyword evidence="1" id="KW-0812">Transmembrane</keyword>
<keyword evidence="1" id="KW-0472">Membrane</keyword>
<keyword evidence="1" id="KW-1133">Transmembrane helix</keyword>
<reference evidence="2 3" key="1">
    <citation type="submission" date="2020-08" db="EMBL/GenBank/DDBJ databases">
        <title>Genomic Encyclopedia of Type Strains, Phase IV (KMG-IV): sequencing the most valuable type-strain genomes for metagenomic binning, comparative biology and taxonomic classification.</title>
        <authorList>
            <person name="Goeker M."/>
        </authorList>
    </citation>
    <scope>NUCLEOTIDE SEQUENCE [LARGE SCALE GENOMIC DNA]</scope>
    <source>
        <strain evidence="2 3">DSM 44197</strain>
    </source>
</reference>
<accession>A0A7W3QSQ9</accession>
<evidence type="ECO:0000256" key="1">
    <source>
        <dbReference type="SAM" id="Phobius"/>
    </source>
</evidence>
<dbReference type="Proteomes" id="UP000572680">
    <property type="component" value="Unassembled WGS sequence"/>
</dbReference>
<keyword evidence="3" id="KW-1185">Reference proteome</keyword>
<protein>
    <submittedName>
        <fullName evidence="2">Uncharacterized protein</fullName>
    </submittedName>
</protein>
<feature type="transmembrane region" description="Helical" evidence="1">
    <location>
        <begin position="33"/>
        <end position="53"/>
    </location>
</feature>